<gene>
    <name evidence="1" type="ORF">PHPALM_14033</name>
</gene>
<evidence type="ECO:0000313" key="2">
    <source>
        <dbReference type="Proteomes" id="UP000237271"/>
    </source>
</evidence>
<comment type="caution">
    <text evidence="1">The sequence shown here is derived from an EMBL/GenBank/DDBJ whole genome shotgun (WGS) entry which is preliminary data.</text>
</comment>
<name>A0A2P4XVS6_9STRA</name>
<reference evidence="1 2" key="1">
    <citation type="journal article" date="2017" name="Genome Biol. Evol.">
        <title>Phytophthora megakarya and P. palmivora, closely related causal agents of cacao black pod rot, underwent increases in genome sizes and gene numbers by different mechanisms.</title>
        <authorList>
            <person name="Ali S.S."/>
            <person name="Shao J."/>
            <person name="Lary D.J."/>
            <person name="Kronmiller B."/>
            <person name="Shen D."/>
            <person name="Strem M.D."/>
            <person name="Amoako-Attah I."/>
            <person name="Akrofi A.Y."/>
            <person name="Begoude B.A."/>
            <person name="Ten Hoopen G.M."/>
            <person name="Coulibaly K."/>
            <person name="Kebe B.I."/>
            <person name="Melnick R.L."/>
            <person name="Guiltinan M.J."/>
            <person name="Tyler B.M."/>
            <person name="Meinhardt L.W."/>
            <person name="Bailey B.A."/>
        </authorList>
    </citation>
    <scope>NUCLEOTIDE SEQUENCE [LARGE SCALE GENOMIC DNA]</scope>
    <source>
        <strain evidence="2">sbr112.9</strain>
    </source>
</reference>
<keyword evidence="2" id="KW-1185">Reference proteome</keyword>
<protein>
    <submittedName>
        <fullName evidence="1">Uncharacterized protein</fullName>
    </submittedName>
</protein>
<dbReference type="Proteomes" id="UP000237271">
    <property type="component" value="Unassembled WGS sequence"/>
</dbReference>
<accession>A0A2P4XVS6</accession>
<organism evidence="1 2">
    <name type="scientific">Phytophthora palmivora</name>
    <dbReference type="NCBI Taxonomy" id="4796"/>
    <lineage>
        <taxon>Eukaryota</taxon>
        <taxon>Sar</taxon>
        <taxon>Stramenopiles</taxon>
        <taxon>Oomycota</taxon>
        <taxon>Peronosporomycetes</taxon>
        <taxon>Peronosporales</taxon>
        <taxon>Peronosporaceae</taxon>
        <taxon>Phytophthora</taxon>
    </lineage>
</organism>
<sequence>MLPGNGIKQAKTVGKFNNERATLPFDSDAEVSIVDSTWEKICTTDEHTKIKVTLTGTLAESLSYQKAILGMD</sequence>
<dbReference type="EMBL" id="NCKW01007832">
    <property type="protein sequence ID" value="POM69663.1"/>
    <property type="molecule type" value="Genomic_DNA"/>
</dbReference>
<evidence type="ECO:0000313" key="1">
    <source>
        <dbReference type="EMBL" id="POM69663.1"/>
    </source>
</evidence>
<dbReference type="AlphaFoldDB" id="A0A2P4XVS6"/>
<proteinExistence type="predicted"/>